<dbReference type="Proteomes" id="UP001107558">
    <property type="component" value="Chromosome 1"/>
</dbReference>
<dbReference type="SUPFAM" id="SSF57667">
    <property type="entry name" value="beta-beta-alpha zinc fingers"/>
    <property type="match status" value="3"/>
</dbReference>
<keyword evidence="4" id="KW-0862">Zinc</keyword>
<protein>
    <recommendedName>
        <fullName evidence="6">C2H2-type domain-containing protein</fullName>
    </recommendedName>
</protein>
<evidence type="ECO:0000256" key="1">
    <source>
        <dbReference type="ARBA" id="ARBA00022723"/>
    </source>
</evidence>
<keyword evidence="2" id="KW-0677">Repeat</keyword>
<dbReference type="OrthoDB" id="7757024at2759"/>
<sequence>MPAENELNYHEEEEYANQDATNIIDYEEINEHIQPKEEEYVDSDTELQQQECAMYQEEEYVDSESPEYIEMEQIDNDEDRILFAIAAESDVDQIEGECIIVKTEENVSKDGVRKKRKYEKTFIKDRPYKCWQSGCSAAFTHRSSINKHMLLAHNIKCDKNTCMMCGTKFAQYAEFLSHVKTHTRKSECDICKLTFVTDEKMQAHRDRVHKNDSNERNFKCHLCDAMFKRKEHLNSHITYRHTDQSNARRFPCNECSSTFLTRQDLNNHQKSHSQLKKTCTFCDYECRDLKSIKLHYLKVHGTTEIYRCTCEASFELFKDYQLHKKNCYGMINQE</sequence>
<comment type="caution">
    <text evidence="7">The sequence shown here is derived from an EMBL/GenBank/DDBJ whole genome shotgun (WGS) entry which is preliminary data.</text>
</comment>
<evidence type="ECO:0000313" key="8">
    <source>
        <dbReference type="Proteomes" id="UP001107558"/>
    </source>
</evidence>
<gene>
    <name evidence="7" type="ORF">PVAND_013550</name>
</gene>
<dbReference type="PROSITE" id="PS00028">
    <property type="entry name" value="ZINC_FINGER_C2H2_1"/>
    <property type="match status" value="4"/>
</dbReference>
<dbReference type="Pfam" id="PF00096">
    <property type="entry name" value="zf-C2H2"/>
    <property type="match status" value="1"/>
</dbReference>
<name>A0A9J6CRX6_POLVA</name>
<dbReference type="EMBL" id="JADBJN010000001">
    <property type="protein sequence ID" value="KAG5684315.1"/>
    <property type="molecule type" value="Genomic_DNA"/>
</dbReference>
<dbReference type="AlphaFoldDB" id="A0A9J6CRX6"/>
<dbReference type="SMART" id="SM00355">
    <property type="entry name" value="ZnF_C2H2"/>
    <property type="match status" value="6"/>
</dbReference>
<keyword evidence="8" id="KW-1185">Reference proteome</keyword>
<evidence type="ECO:0000256" key="2">
    <source>
        <dbReference type="ARBA" id="ARBA00022737"/>
    </source>
</evidence>
<dbReference type="GO" id="GO:0000981">
    <property type="term" value="F:DNA-binding transcription factor activity, RNA polymerase II-specific"/>
    <property type="evidence" value="ECO:0007669"/>
    <property type="project" value="TreeGrafter"/>
</dbReference>
<feature type="domain" description="C2H2-type" evidence="6">
    <location>
        <begin position="218"/>
        <end position="246"/>
    </location>
</feature>
<dbReference type="GO" id="GO:0000977">
    <property type="term" value="F:RNA polymerase II transcription regulatory region sequence-specific DNA binding"/>
    <property type="evidence" value="ECO:0007669"/>
    <property type="project" value="TreeGrafter"/>
</dbReference>
<dbReference type="InterPro" id="IPR013087">
    <property type="entry name" value="Znf_C2H2_type"/>
</dbReference>
<proteinExistence type="predicted"/>
<accession>A0A9J6CRX6</accession>
<dbReference type="GO" id="GO:0008270">
    <property type="term" value="F:zinc ion binding"/>
    <property type="evidence" value="ECO:0007669"/>
    <property type="project" value="UniProtKB-KW"/>
</dbReference>
<dbReference type="Gene3D" id="3.30.160.60">
    <property type="entry name" value="Classic Zinc Finger"/>
    <property type="match status" value="3"/>
</dbReference>
<dbReference type="InterPro" id="IPR036236">
    <property type="entry name" value="Znf_C2H2_sf"/>
</dbReference>
<feature type="domain" description="C2H2-type" evidence="6">
    <location>
        <begin position="250"/>
        <end position="277"/>
    </location>
</feature>
<dbReference type="PANTHER" id="PTHR24379:SF127">
    <property type="entry name" value="BLOODY FINGERS-RELATED"/>
    <property type="match status" value="1"/>
</dbReference>
<evidence type="ECO:0000313" key="7">
    <source>
        <dbReference type="EMBL" id="KAG5684315.1"/>
    </source>
</evidence>
<feature type="domain" description="C2H2-type" evidence="6">
    <location>
        <begin position="128"/>
        <end position="153"/>
    </location>
</feature>
<feature type="domain" description="C2H2-type" evidence="6">
    <location>
        <begin position="160"/>
        <end position="187"/>
    </location>
</feature>
<keyword evidence="3 5" id="KW-0863">Zinc-finger</keyword>
<evidence type="ECO:0000259" key="6">
    <source>
        <dbReference type="PROSITE" id="PS50157"/>
    </source>
</evidence>
<reference evidence="7" key="1">
    <citation type="submission" date="2021-03" db="EMBL/GenBank/DDBJ databases">
        <title>Chromosome level genome of the anhydrobiotic midge Polypedilum vanderplanki.</title>
        <authorList>
            <person name="Yoshida Y."/>
            <person name="Kikawada T."/>
            <person name="Gusev O."/>
        </authorList>
    </citation>
    <scope>NUCLEOTIDE SEQUENCE</scope>
    <source>
        <strain evidence="7">NIAS01</strain>
        <tissue evidence="7">Whole body or cell culture</tissue>
    </source>
</reference>
<organism evidence="7 8">
    <name type="scientific">Polypedilum vanderplanki</name>
    <name type="common">Sleeping chironomid midge</name>
    <dbReference type="NCBI Taxonomy" id="319348"/>
    <lineage>
        <taxon>Eukaryota</taxon>
        <taxon>Metazoa</taxon>
        <taxon>Ecdysozoa</taxon>
        <taxon>Arthropoda</taxon>
        <taxon>Hexapoda</taxon>
        <taxon>Insecta</taxon>
        <taxon>Pterygota</taxon>
        <taxon>Neoptera</taxon>
        <taxon>Endopterygota</taxon>
        <taxon>Diptera</taxon>
        <taxon>Nematocera</taxon>
        <taxon>Chironomoidea</taxon>
        <taxon>Chironomidae</taxon>
        <taxon>Chironominae</taxon>
        <taxon>Polypedilum</taxon>
        <taxon>Polypedilum</taxon>
    </lineage>
</organism>
<dbReference type="PANTHER" id="PTHR24379">
    <property type="entry name" value="KRAB AND ZINC FINGER DOMAIN-CONTAINING"/>
    <property type="match status" value="1"/>
</dbReference>
<keyword evidence="1" id="KW-0479">Metal-binding</keyword>
<dbReference type="GO" id="GO:0005634">
    <property type="term" value="C:nucleus"/>
    <property type="evidence" value="ECO:0007669"/>
    <property type="project" value="TreeGrafter"/>
</dbReference>
<dbReference type="PROSITE" id="PS50157">
    <property type="entry name" value="ZINC_FINGER_C2H2_2"/>
    <property type="match status" value="4"/>
</dbReference>
<evidence type="ECO:0000256" key="3">
    <source>
        <dbReference type="ARBA" id="ARBA00022771"/>
    </source>
</evidence>
<evidence type="ECO:0000256" key="5">
    <source>
        <dbReference type="PROSITE-ProRule" id="PRU00042"/>
    </source>
</evidence>
<evidence type="ECO:0000256" key="4">
    <source>
        <dbReference type="ARBA" id="ARBA00022833"/>
    </source>
</evidence>